<feature type="signal peptide" evidence="1">
    <location>
        <begin position="1"/>
        <end position="22"/>
    </location>
</feature>
<protein>
    <submittedName>
        <fullName evidence="2">Uncharacterized protein</fullName>
    </submittedName>
</protein>
<gene>
    <name evidence="2" type="ORF">AWB75_02947</name>
</gene>
<proteinExistence type="predicted"/>
<keyword evidence="1" id="KW-0732">Signal</keyword>
<reference evidence="2" key="1">
    <citation type="submission" date="2016-01" db="EMBL/GenBank/DDBJ databases">
        <authorList>
            <person name="Peeters C."/>
        </authorList>
    </citation>
    <scope>NUCLEOTIDE SEQUENCE [LARGE SCALE GENOMIC DNA]</scope>
    <source>
        <strain evidence="2">LMG 29318</strain>
    </source>
</reference>
<sequence>MRAKSCLLSSLALMALPFVALAESVSVSSNNSTLKVTRDDPIYNLSTPSDPVQLLRTLEWTVDGRRILVYPSGPSTFLDIGHMHSDAHVSANQIHAQGPMLGYATSASSGTVVGGVVYGVEGDASGTLVSRLTEKVDILNKGTTAVSLSLAGLGFKPTQPSLEVPDYSGLDVIGTTVAVIVNGPITETPPPFGQVSVLPVVSFAGFNPLFNQNVSLPPGSTLSMITELKVSPTASKIQQFLRERAPERFQDSPFLNSPFIRLP</sequence>
<evidence type="ECO:0000313" key="2">
    <source>
        <dbReference type="EMBL" id="SAK64506.1"/>
    </source>
</evidence>
<name>A0A158B3Y5_9BURK</name>
<organism evidence="2 3">
    <name type="scientific">Caballeronia catudaia</name>
    <dbReference type="NCBI Taxonomy" id="1777136"/>
    <lineage>
        <taxon>Bacteria</taxon>
        <taxon>Pseudomonadati</taxon>
        <taxon>Pseudomonadota</taxon>
        <taxon>Betaproteobacteria</taxon>
        <taxon>Burkholderiales</taxon>
        <taxon>Burkholderiaceae</taxon>
        <taxon>Caballeronia</taxon>
    </lineage>
</organism>
<accession>A0A158B3Y5</accession>
<dbReference type="AlphaFoldDB" id="A0A158B3Y5"/>
<keyword evidence="3" id="KW-1185">Reference proteome</keyword>
<dbReference type="Proteomes" id="UP000054870">
    <property type="component" value="Unassembled WGS sequence"/>
</dbReference>
<evidence type="ECO:0000256" key="1">
    <source>
        <dbReference type="SAM" id="SignalP"/>
    </source>
</evidence>
<comment type="caution">
    <text evidence="2">The sequence shown here is derived from an EMBL/GenBank/DDBJ whole genome shotgun (WGS) entry which is preliminary data.</text>
</comment>
<dbReference type="RefSeq" id="WP_061124898.1">
    <property type="nucleotide sequence ID" value="NZ_FCOF02000011.1"/>
</dbReference>
<dbReference type="OrthoDB" id="9128119at2"/>
<feature type="chain" id="PRO_5007621309" evidence="1">
    <location>
        <begin position="23"/>
        <end position="263"/>
    </location>
</feature>
<dbReference type="EMBL" id="FCOF02000011">
    <property type="protein sequence ID" value="SAK64506.1"/>
    <property type="molecule type" value="Genomic_DNA"/>
</dbReference>
<evidence type="ECO:0000313" key="3">
    <source>
        <dbReference type="Proteomes" id="UP000054870"/>
    </source>
</evidence>